<sequence>MKSFLSILLVLVVCTAYGQSSKKRKRDGNTFQNSPSTVDPNFAPAEAPRHHSKRRSGKGPTVESQKEYADRMHATVKAKRRAEKEMMKPQYSDPMYFGHKRPPKKRPPGKMKFCKVCGIRH</sequence>
<feature type="compositionally biased region" description="Basic and acidic residues" evidence="1">
    <location>
        <begin position="64"/>
        <end position="73"/>
    </location>
</feature>
<dbReference type="RefSeq" id="WP_254085410.1">
    <property type="nucleotide sequence ID" value="NZ_JAHESE010000016.1"/>
</dbReference>
<evidence type="ECO:0000256" key="1">
    <source>
        <dbReference type="SAM" id="MobiDB-lite"/>
    </source>
</evidence>
<evidence type="ECO:0000313" key="3">
    <source>
        <dbReference type="Proteomes" id="UP001319080"/>
    </source>
</evidence>
<feature type="region of interest" description="Disordered" evidence="1">
    <location>
        <begin position="19"/>
        <end position="111"/>
    </location>
</feature>
<dbReference type="AlphaFoldDB" id="A0AAP2E1K6"/>
<dbReference type="EMBL" id="JAHESE010000016">
    <property type="protein sequence ID" value="MBT1709834.1"/>
    <property type="molecule type" value="Genomic_DNA"/>
</dbReference>
<dbReference type="Proteomes" id="UP001319080">
    <property type="component" value="Unassembled WGS sequence"/>
</dbReference>
<protein>
    <submittedName>
        <fullName evidence="2">Uncharacterized protein</fullName>
    </submittedName>
</protein>
<accession>A0AAP2E1K6</accession>
<comment type="caution">
    <text evidence="2">The sequence shown here is derived from an EMBL/GenBank/DDBJ whole genome shotgun (WGS) entry which is preliminary data.</text>
</comment>
<gene>
    <name evidence="2" type="ORF">KK062_16435</name>
</gene>
<reference evidence="2 3" key="1">
    <citation type="submission" date="2021-05" db="EMBL/GenBank/DDBJ databases">
        <title>A Polyphasic approach of four new species of the genus Ohtaekwangia: Ohtaekwangia histidinii sp. nov., Ohtaekwangia cretensis sp. nov., Ohtaekwangia indiensis sp. nov., Ohtaekwangia reichenbachii sp. nov. from diverse environment.</title>
        <authorList>
            <person name="Octaviana S."/>
        </authorList>
    </citation>
    <scope>NUCLEOTIDE SEQUENCE [LARGE SCALE GENOMIC DNA]</scope>
    <source>
        <strain evidence="2 3">PWU5</strain>
    </source>
</reference>
<keyword evidence="3" id="KW-1185">Reference proteome</keyword>
<evidence type="ECO:0000313" key="2">
    <source>
        <dbReference type="EMBL" id="MBT1709834.1"/>
    </source>
</evidence>
<feature type="compositionally biased region" description="Polar residues" evidence="1">
    <location>
        <begin position="29"/>
        <end position="39"/>
    </location>
</feature>
<name>A0AAP2E1K6_9BACT</name>
<feature type="compositionally biased region" description="Basic residues" evidence="1">
    <location>
        <begin position="98"/>
        <end position="111"/>
    </location>
</feature>
<proteinExistence type="predicted"/>
<organism evidence="2 3">
    <name type="scientific">Dawidia cretensis</name>
    <dbReference type="NCBI Taxonomy" id="2782350"/>
    <lineage>
        <taxon>Bacteria</taxon>
        <taxon>Pseudomonadati</taxon>
        <taxon>Bacteroidota</taxon>
        <taxon>Cytophagia</taxon>
        <taxon>Cytophagales</taxon>
        <taxon>Chryseotaleaceae</taxon>
        <taxon>Dawidia</taxon>
    </lineage>
</organism>